<evidence type="ECO:0000313" key="1">
    <source>
        <dbReference type="EMBL" id="ACR71950.1"/>
    </source>
</evidence>
<reference evidence="1 2" key="1">
    <citation type="journal article" date="2009" name="Proc. Natl. Acad. Sci. U.S.A.">
        <title>Characterizing a model human gut microbiota composed of members of its two dominant bacterial phyla.</title>
        <authorList>
            <person name="Mahowald M.A."/>
            <person name="Rey F.E."/>
            <person name="Seedorf H."/>
            <person name="Turnbaugh P.J."/>
            <person name="Fulton R.S."/>
            <person name="Wollam A."/>
            <person name="Shah N."/>
            <person name="Wang C."/>
            <person name="Magrini V."/>
            <person name="Wilson R.K."/>
            <person name="Cantarel B.L."/>
            <person name="Coutinho P.M."/>
            <person name="Henrissat B."/>
            <person name="Crock L.W."/>
            <person name="Russell A."/>
            <person name="Verberkmoes N.C."/>
            <person name="Hettich R.L."/>
            <person name="Gordon J.I."/>
        </authorList>
    </citation>
    <scope>NUCLEOTIDE SEQUENCE [LARGE SCALE GENOMIC DNA]</scope>
    <source>
        <strain evidence="2">ATCC 27750 / DSM 3376 / VPI C15-48 / C15-B4</strain>
    </source>
</reference>
<evidence type="ECO:0000313" key="2">
    <source>
        <dbReference type="Proteomes" id="UP000001476"/>
    </source>
</evidence>
<protein>
    <recommendedName>
        <fullName evidence="3">Leucine-rich repeat domain-containing protein</fullName>
    </recommendedName>
</protein>
<sequence length="105" mass="11909">MNSNRIKVTLYNRTFKEIDQSDFTRITEGLFSNRDDIVEVAFPDGVETIGFNAFENCRRLEKVEFPESLKSIESEAFINCTSLKEADYGSNVKVAPDAFKGCINL</sequence>
<dbReference type="eggNOG" id="COG4886">
    <property type="taxonomic scope" value="Bacteria"/>
</dbReference>
<dbReference type="PANTHER" id="PTHR45661:SF3">
    <property type="entry name" value="IG-LIKE DOMAIN-CONTAINING PROTEIN"/>
    <property type="match status" value="1"/>
</dbReference>
<dbReference type="InterPro" id="IPR032675">
    <property type="entry name" value="LRR_dom_sf"/>
</dbReference>
<dbReference type="Pfam" id="PF13306">
    <property type="entry name" value="LRR_5"/>
    <property type="match status" value="1"/>
</dbReference>
<dbReference type="Proteomes" id="UP000001476">
    <property type="component" value="Chromosome"/>
</dbReference>
<dbReference type="InterPro" id="IPR026906">
    <property type="entry name" value="LRR_5"/>
</dbReference>
<proteinExistence type="predicted"/>
<dbReference type="KEGG" id="eel:EUBELI_00949"/>
<dbReference type="Gene3D" id="3.80.10.10">
    <property type="entry name" value="Ribonuclease Inhibitor"/>
    <property type="match status" value="1"/>
</dbReference>
<dbReference type="HOGENOM" id="CLU_2232521_0_0_9"/>
<evidence type="ECO:0008006" key="3">
    <source>
        <dbReference type="Google" id="ProtNLM"/>
    </source>
</evidence>
<dbReference type="STRING" id="515620.EUBELI_00949"/>
<accession>C4Z037</accession>
<keyword evidence="2" id="KW-1185">Reference proteome</keyword>
<dbReference type="RefSeq" id="WP_012739186.1">
    <property type="nucleotide sequence ID" value="NC_012778.1"/>
</dbReference>
<dbReference type="GeneID" id="41355679"/>
<dbReference type="EMBL" id="CP001104">
    <property type="protein sequence ID" value="ACR71950.1"/>
    <property type="molecule type" value="Genomic_DNA"/>
</dbReference>
<dbReference type="AlphaFoldDB" id="C4Z037"/>
<dbReference type="SUPFAM" id="SSF52058">
    <property type="entry name" value="L domain-like"/>
    <property type="match status" value="1"/>
</dbReference>
<dbReference type="PANTHER" id="PTHR45661">
    <property type="entry name" value="SURFACE ANTIGEN"/>
    <property type="match status" value="1"/>
</dbReference>
<organism evidence="1 2">
    <name type="scientific">Lachnospira eligens (strain ATCC 27750 / DSM 3376 / VPI C15-48 / C15-B4)</name>
    <name type="common">Eubacterium eligens</name>
    <dbReference type="NCBI Taxonomy" id="515620"/>
    <lineage>
        <taxon>Bacteria</taxon>
        <taxon>Bacillati</taxon>
        <taxon>Bacillota</taxon>
        <taxon>Clostridia</taxon>
        <taxon>Lachnospirales</taxon>
        <taxon>Lachnospiraceae</taxon>
        <taxon>Lachnospira</taxon>
    </lineage>
</organism>
<name>C4Z037_LACE2</name>
<dbReference type="InterPro" id="IPR053139">
    <property type="entry name" value="Surface_bspA-like"/>
</dbReference>
<gene>
    <name evidence="1" type="ordered locus">EUBELI_00949</name>
</gene>